<protein>
    <submittedName>
        <fullName evidence="3">Uncharacterized protein</fullName>
    </submittedName>
</protein>
<feature type="compositionally biased region" description="Basic residues" evidence="1">
    <location>
        <begin position="66"/>
        <end position="80"/>
    </location>
</feature>
<evidence type="ECO:0000256" key="2">
    <source>
        <dbReference type="SAM" id="SignalP"/>
    </source>
</evidence>
<feature type="signal peptide" evidence="2">
    <location>
        <begin position="1"/>
        <end position="18"/>
    </location>
</feature>
<organism evidence="3 4">
    <name type="scientific">Vanrija albida</name>
    <dbReference type="NCBI Taxonomy" id="181172"/>
    <lineage>
        <taxon>Eukaryota</taxon>
        <taxon>Fungi</taxon>
        <taxon>Dikarya</taxon>
        <taxon>Basidiomycota</taxon>
        <taxon>Agaricomycotina</taxon>
        <taxon>Tremellomycetes</taxon>
        <taxon>Trichosporonales</taxon>
        <taxon>Trichosporonaceae</taxon>
        <taxon>Vanrija</taxon>
    </lineage>
</organism>
<evidence type="ECO:0000256" key="1">
    <source>
        <dbReference type="SAM" id="MobiDB-lite"/>
    </source>
</evidence>
<evidence type="ECO:0000313" key="4">
    <source>
        <dbReference type="Proteomes" id="UP001565368"/>
    </source>
</evidence>
<name>A0ABR3QBS9_9TREE</name>
<dbReference type="GeneID" id="95984003"/>
<proteinExistence type="predicted"/>
<keyword evidence="4" id="KW-1185">Reference proteome</keyword>
<reference evidence="3 4" key="1">
    <citation type="submission" date="2023-08" db="EMBL/GenBank/DDBJ databases">
        <title>Annotated Genome Sequence of Vanrija albida AlHP1.</title>
        <authorList>
            <person name="Herzog R."/>
        </authorList>
    </citation>
    <scope>NUCLEOTIDE SEQUENCE [LARGE SCALE GENOMIC DNA]</scope>
    <source>
        <strain evidence="3 4">AlHP1</strain>
    </source>
</reference>
<feature type="region of interest" description="Disordered" evidence="1">
    <location>
        <begin position="50"/>
        <end position="80"/>
    </location>
</feature>
<accession>A0ABR3QBS9</accession>
<comment type="caution">
    <text evidence="3">The sequence shown here is derived from an EMBL/GenBank/DDBJ whole genome shotgun (WGS) entry which is preliminary data.</text>
</comment>
<dbReference type="Proteomes" id="UP001565368">
    <property type="component" value="Unassembled WGS sequence"/>
</dbReference>
<sequence>MKLLLLALALAGATQAAGAPIGRRADAPATPAPIMWPAFVGPVHFVPAQDGLSAPEAGKAIDKNGGHGRHGHKGKHHRRD</sequence>
<dbReference type="RefSeq" id="XP_069211911.1">
    <property type="nucleotide sequence ID" value="XM_069351525.1"/>
</dbReference>
<dbReference type="EMBL" id="JBBXJM010000002">
    <property type="protein sequence ID" value="KAL1411967.1"/>
    <property type="molecule type" value="Genomic_DNA"/>
</dbReference>
<gene>
    <name evidence="3" type="ORF">Q8F55_002960</name>
</gene>
<evidence type="ECO:0000313" key="3">
    <source>
        <dbReference type="EMBL" id="KAL1411967.1"/>
    </source>
</evidence>
<feature type="chain" id="PRO_5045483758" evidence="2">
    <location>
        <begin position="19"/>
        <end position="80"/>
    </location>
</feature>
<keyword evidence="2" id="KW-0732">Signal</keyword>